<dbReference type="Proteomes" id="UP000308186">
    <property type="component" value="Unassembled WGS sequence"/>
</dbReference>
<reference evidence="1 2" key="1">
    <citation type="submission" date="2019-06" db="EMBL/GenBank/DDBJ databases">
        <title>Genome Announcement To Ensure Probiotic Safety of Streptococcus salivarius UBSS01.</title>
        <authorList>
            <person name="Sulthana A."/>
            <person name="Lakshmi S.G."/>
            <person name="Madempudi R.S."/>
        </authorList>
    </citation>
    <scope>NUCLEOTIDE SEQUENCE [LARGE SCALE GENOMIC DNA]</scope>
    <source>
        <strain evidence="1 2">UBSS01</strain>
    </source>
</reference>
<dbReference type="AlphaFoldDB" id="A0AAX2V0B7"/>
<dbReference type="RefSeq" id="WP_139724905.1">
    <property type="nucleotide sequence ID" value="NZ_VDCW01000028.1"/>
</dbReference>
<dbReference type="EMBL" id="VDCW01000028">
    <property type="protein sequence ID" value="TNF65639.1"/>
    <property type="molecule type" value="Genomic_DNA"/>
</dbReference>
<accession>A0AAX2V0B7</accession>
<sequence>MKKTADLEKLRRRETLDALQRVGTLLCQGKPHIRPIGNGLYECIRHTVHDEYVSAKAASAKEAYDACFLEIPSAWYGKSVVPAAPWWEFWK</sequence>
<proteinExistence type="predicted"/>
<evidence type="ECO:0000313" key="1">
    <source>
        <dbReference type="EMBL" id="TNF65639.1"/>
    </source>
</evidence>
<gene>
    <name evidence="1" type="ORF">FBF48_10420</name>
</gene>
<comment type="caution">
    <text evidence="1">The sequence shown here is derived from an EMBL/GenBank/DDBJ whole genome shotgun (WGS) entry which is preliminary data.</text>
</comment>
<organism evidence="1 2">
    <name type="scientific">Streptococcus salivarius</name>
    <dbReference type="NCBI Taxonomy" id="1304"/>
    <lineage>
        <taxon>Bacteria</taxon>
        <taxon>Bacillati</taxon>
        <taxon>Bacillota</taxon>
        <taxon>Bacilli</taxon>
        <taxon>Lactobacillales</taxon>
        <taxon>Streptococcaceae</taxon>
        <taxon>Streptococcus</taxon>
    </lineage>
</organism>
<name>A0AAX2V0B7_STRSL</name>
<protein>
    <submittedName>
        <fullName evidence="1">Uncharacterized protein</fullName>
    </submittedName>
</protein>
<evidence type="ECO:0000313" key="2">
    <source>
        <dbReference type="Proteomes" id="UP000308186"/>
    </source>
</evidence>